<comment type="caution">
    <text evidence="3">The sequence shown here is derived from an EMBL/GenBank/DDBJ whole genome shotgun (WGS) entry which is preliminary data.</text>
</comment>
<dbReference type="Proteomes" id="UP000663854">
    <property type="component" value="Unassembled WGS sequence"/>
</dbReference>
<dbReference type="EMBL" id="CAJNOH010000283">
    <property type="protein sequence ID" value="CAF0983084.1"/>
    <property type="molecule type" value="Genomic_DNA"/>
</dbReference>
<keyword evidence="8" id="KW-1185">Reference proteome</keyword>
<proteinExistence type="predicted"/>
<dbReference type="EMBL" id="CAJOBD010002525">
    <property type="protein sequence ID" value="CAF3888398.1"/>
    <property type="molecule type" value="Genomic_DNA"/>
</dbReference>
<evidence type="ECO:0000313" key="2">
    <source>
        <dbReference type="EMBL" id="CAF1217823.1"/>
    </source>
</evidence>
<dbReference type="EMBL" id="CAJNOL010002290">
    <property type="protein sequence ID" value="CAF1484808.1"/>
    <property type="molecule type" value="Genomic_DNA"/>
</dbReference>
<dbReference type="Proteomes" id="UP000663882">
    <property type="component" value="Unassembled WGS sequence"/>
</dbReference>
<dbReference type="AlphaFoldDB" id="A0A815DDV4"/>
<dbReference type="Proteomes" id="UP000663836">
    <property type="component" value="Unassembled WGS sequence"/>
</dbReference>
<evidence type="ECO:0000313" key="3">
    <source>
        <dbReference type="EMBL" id="CAF1296737.1"/>
    </source>
</evidence>
<dbReference type="EMBL" id="CAJNOO010001940">
    <property type="protein sequence ID" value="CAF1217823.1"/>
    <property type="molecule type" value="Genomic_DNA"/>
</dbReference>
<evidence type="ECO:0000313" key="8">
    <source>
        <dbReference type="Proteomes" id="UP000663870"/>
    </source>
</evidence>
<dbReference type="OrthoDB" id="10003834at2759"/>
<name>A0A815DDV4_9BILA</name>
<organism evidence="3 7">
    <name type="scientific">Rotaria sordida</name>
    <dbReference type="NCBI Taxonomy" id="392033"/>
    <lineage>
        <taxon>Eukaryota</taxon>
        <taxon>Metazoa</taxon>
        <taxon>Spiralia</taxon>
        <taxon>Gnathifera</taxon>
        <taxon>Rotifera</taxon>
        <taxon>Eurotatoria</taxon>
        <taxon>Bdelloidea</taxon>
        <taxon>Philodinida</taxon>
        <taxon>Philodinidae</taxon>
        <taxon>Rotaria</taxon>
    </lineage>
</organism>
<evidence type="ECO:0000313" key="5">
    <source>
        <dbReference type="EMBL" id="CAF3720805.1"/>
    </source>
</evidence>
<evidence type="ECO:0000313" key="6">
    <source>
        <dbReference type="EMBL" id="CAF3888398.1"/>
    </source>
</evidence>
<protein>
    <submittedName>
        <fullName evidence="3">Uncharacterized protein</fullName>
    </submittedName>
</protein>
<reference evidence="3" key="1">
    <citation type="submission" date="2021-02" db="EMBL/GenBank/DDBJ databases">
        <authorList>
            <person name="Nowell W R."/>
        </authorList>
    </citation>
    <scope>NUCLEOTIDE SEQUENCE</scope>
</reference>
<accession>A0A815DDV4</accession>
<gene>
    <name evidence="6" type="ORF">JBS370_LOCUS20230</name>
    <name evidence="4" type="ORF">JXQ802_LOCUS39514</name>
    <name evidence="5" type="ORF">OTI717_LOCUS13811</name>
    <name evidence="1" type="ORF">PYM288_LOCUS13719</name>
    <name evidence="2" type="ORF">RFH988_LOCUS25477</name>
    <name evidence="3" type="ORF">ZHD862_LOCUS27742</name>
</gene>
<dbReference type="Proteomes" id="UP000663823">
    <property type="component" value="Unassembled WGS sequence"/>
</dbReference>
<sequence length="133" mass="15336">MEHDFIPGADPEEIKCFLHGLGLITLDEYYAQIKQILKRRRHSSKMTNEQIQKKLIENSMFKDNLSKNTPLLCPRKRTSFSLVLTRKRAIKTRIPSSTQMITTTTISSTNEIDTVDNDQPLDLRLQSNLISKC</sequence>
<evidence type="ECO:0000313" key="4">
    <source>
        <dbReference type="EMBL" id="CAF1484808.1"/>
    </source>
</evidence>
<evidence type="ECO:0000313" key="7">
    <source>
        <dbReference type="Proteomes" id="UP000663864"/>
    </source>
</evidence>
<evidence type="ECO:0000313" key="1">
    <source>
        <dbReference type="EMBL" id="CAF0983084.1"/>
    </source>
</evidence>
<dbReference type="EMBL" id="CAJOAX010001499">
    <property type="protein sequence ID" value="CAF3720805.1"/>
    <property type="molecule type" value="Genomic_DNA"/>
</dbReference>
<dbReference type="EMBL" id="CAJNOT010002229">
    <property type="protein sequence ID" value="CAF1296737.1"/>
    <property type="molecule type" value="Genomic_DNA"/>
</dbReference>
<dbReference type="Proteomes" id="UP000663870">
    <property type="component" value="Unassembled WGS sequence"/>
</dbReference>
<dbReference type="Proteomes" id="UP000663864">
    <property type="component" value="Unassembled WGS sequence"/>
</dbReference>